<dbReference type="GO" id="GO:0005737">
    <property type="term" value="C:cytoplasm"/>
    <property type="evidence" value="ECO:0007669"/>
    <property type="project" value="UniProtKB-ARBA"/>
</dbReference>
<organism evidence="5 6">
    <name type="scientific">Notothenia coriiceps</name>
    <name type="common">black rockcod</name>
    <dbReference type="NCBI Taxonomy" id="8208"/>
    <lineage>
        <taxon>Eukaryota</taxon>
        <taxon>Metazoa</taxon>
        <taxon>Chordata</taxon>
        <taxon>Craniata</taxon>
        <taxon>Vertebrata</taxon>
        <taxon>Euteleostomi</taxon>
        <taxon>Actinopterygii</taxon>
        <taxon>Neopterygii</taxon>
        <taxon>Teleostei</taxon>
        <taxon>Neoteleostei</taxon>
        <taxon>Acanthomorphata</taxon>
        <taxon>Eupercaria</taxon>
        <taxon>Perciformes</taxon>
        <taxon>Notothenioidei</taxon>
        <taxon>Nototheniidae</taxon>
        <taxon>Notothenia</taxon>
    </lineage>
</organism>
<gene>
    <name evidence="6" type="primary">LOC104963224</name>
</gene>
<evidence type="ECO:0000256" key="1">
    <source>
        <dbReference type="ARBA" id="ARBA00022723"/>
    </source>
</evidence>
<sequence>RVKELQAKLEPEINDLKRRDAELEQLSLTEDHNQFLHSYSSLPALSVTNHSPSSNTRPLRYFEDVTEDLSGVRDKLQKVLRVKWTNISLTEVRVLRPQPEPDTRAGFLKYAREITLDPNTAYKQLHLSKEDRAAAFKSYSHYDNSHSDRFTETRQVLSRESLTGRCYWEVEWIGEGCSVAVAYKSISRAGWSGRFGENDQSWKLDCFYNEYKFVYNSVITPISGPWSSRMGVYLDHTAGILCYYSIIDETMTLLHRVQTVFTQPLYAGIGFNEGWRNIAEVCKLK</sequence>
<protein>
    <submittedName>
        <fullName evidence="6">Tripartite motif-containing protein 16-like</fullName>
    </submittedName>
</protein>
<dbReference type="SMART" id="SM00589">
    <property type="entry name" value="PRY"/>
    <property type="match status" value="1"/>
</dbReference>
<dbReference type="InterPro" id="IPR058030">
    <property type="entry name" value="TRIM8/14/16/25/29/45/65_CC"/>
</dbReference>
<evidence type="ECO:0000259" key="4">
    <source>
        <dbReference type="PROSITE" id="PS50188"/>
    </source>
</evidence>
<dbReference type="Pfam" id="PF25600">
    <property type="entry name" value="TRIM_CC"/>
    <property type="match status" value="1"/>
</dbReference>
<keyword evidence="2" id="KW-0863">Zinc-finger</keyword>
<dbReference type="OrthoDB" id="6270329at2759"/>
<dbReference type="KEGG" id="ncc:104963224"/>
<dbReference type="PANTHER" id="PTHR25465:SF5">
    <property type="entry name" value="E3 UBIQUITIN_ISG15 LIGASE TRIM25-RELATED"/>
    <property type="match status" value="1"/>
</dbReference>
<dbReference type="RefSeq" id="XP_010790093.1">
    <property type="nucleotide sequence ID" value="XM_010791791.1"/>
</dbReference>
<dbReference type="AlphaFoldDB" id="A0A6I9PS16"/>
<dbReference type="GO" id="GO:0008270">
    <property type="term" value="F:zinc ion binding"/>
    <property type="evidence" value="ECO:0007669"/>
    <property type="project" value="UniProtKB-KW"/>
</dbReference>
<evidence type="ECO:0000313" key="6">
    <source>
        <dbReference type="RefSeq" id="XP_010790093.1"/>
    </source>
</evidence>
<dbReference type="Pfam" id="PF13765">
    <property type="entry name" value="PRY"/>
    <property type="match status" value="1"/>
</dbReference>
<dbReference type="GeneID" id="104963224"/>
<reference evidence="6" key="1">
    <citation type="submission" date="2025-08" db="UniProtKB">
        <authorList>
            <consortium name="RefSeq"/>
        </authorList>
    </citation>
    <scope>IDENTIFICATION</scope>
    <source>
        <tissue evidence="6">Muscle</tissue>
    </source>
</reference>
<dbReference type="Pfam" id="PF00622">
    <property type="entry name" value="SPRY"/>
    <property type="match status" value="1"/>
</dbReference>
<dbReference type="SUPFAM" id="SSF49899">
    <property type="entry name" value="Concanavalin A-like lectins/glucanases"/>
    <property type="match status" value="1"/>
</dbReference>
<dbReference type="InterPro" id="IPR043136">
    <property type="entry name" value="B30.2/SPRY_sf"/>
</dbReference>
<keyword evidence="3" id="KW-0862">Zinc</keyword>
<dbReference type="InterPro" id="IPR006574">
    <property type="entry name" value="PRY"/>
</dbReference>
<feature type="non-terminal residue" evidence="6">
    <location>
        <position position="1"/>
    </location>
</feature>
<dbReference type="Proteomes" id="UP000504611">
    <property type="component" value="Unplaced"/>
</dbReference>
<dbReference type="InterPro" id="IPR003877">
    <property type="entry name" value="SPRY_dom"/>
</dbReference>
<keyword evidence="5" id="KW-1185">Reference proteome</keyword>
<feature type="domain" description="B30.2/SPRY" evidence="4">
    <location>
        <begin position="94"/>
        <end position="285"/>
    </location>
</feature>
<evidence type="ECO:0000256" key="3">
    <source>
        <dbReference type="ARBA" id="ARBA00022833"/>
    </source>
</evidence>
<dbReference type="InterPro" id="IPR051051">
    <property type="entry name" value="E3_ubiq-ligase_TRIM/RNF"/>
</dbReference>
<dbReference type="PRINTS" id="PR01407">
    <property type="entry name" value="BUTYPHLNCDUF"/>
</dbReference>
<evidence type="ECO:0000313" key="5">
    <source>
        <dbReference type="Proteomes" id="UP000504611"/>
    </source>
</evidence>
<dbReference type="Gene3D" id="2.60.120.920">
    <property type="match status" value="1"/>
</dbReference>
<dbReference type="CDD" id="cd16040">
    <property type="entry name" value="SPRY_PRY_SNTX"/>
    <property type="match status" value="1"/>
</dbReference>
<dbReference type="InterPro" id="IPR003879">
    <property type="entry name" value="Butyrophylin_SPRY"/>
</dbReference>
<name>A0A6I9PS16_9TELE</name>
<dbReference type="InterPro" id="IPR013320">
    <property type="entry name" value="ConA-like_dom_sf"/>
</dbReference>
<keyword evidence="1" id="KW-0479">Metal-binding</keyword>
<proteinExistence type="predicted"/>
<dbReference type="PANTHER" id="PTHR25465">
    <property type="entry name" value="B-BOX DOMAIN CONTAINING"/>
    <property type="match status" value="1"/>
</dbReference>
<evidence type="ECO:0000256" key="2">
    <source>
        <dbReference type="ARBA" id="ARBA00022771"/>
    </source>
</evidence>
<dbReference type="InterPro" id="IPR001870">
    <property type="entry name" value="B30.2/SPRY"/>
</dbReference>
<dbReference type="PROSITE" id="PS50188">
    <property type="entry name" value="B302_SPRY"/>
    <property type="match status" value="1"/>
</dbReference>
<accession>A0A6I9PS16</accession>